<dbReference type="PANTHER" id="PTHR34217:SF1">
    <property type="entry name" value="CARBOXYPEPTIDASE 1"/>
    <property type="match status" value="1"/>
</dbReference>
<protein>
    <submittedName>
        <fullName evidence="9">Peptidase M3</fullName>
    </submittedName>
</protein>
<dbReference type="Gene3D" id="1.20.140.70">
    <property type="entry name" value="Oligopeptidase f, N-terminal domain"/>
    <property type="match status" value="1"/>
</dbReference>
<evidence type="ECO:0000256" key="2">
    <source>
        <dbReference type="ARBA" id="ARBA00022723"/>
    </source>
</evidence>
<reference evidence="9 10" key="1">
    <citation type="submission" date="2015-10" db="EMBL/GenBank/DDBJ databases">
        <title>Erysipelothrix larvae sp. LV19 isolated from the larval gut of the rhinoceros beetle, Trypoxylus dichotomus.</title>
        <authorList>
            <person name="Lim S."/>
            <person name="Kim B.-C."/>
        </authorList>
    </citation>
    <scope>NUCLEOTIDE SEQUENCE [LARGE SCALE GENOMIC DNA]</scope>
    <source>
        <strain evidence="9 10">LV19</strain>
    </source>
</reference>
<evidence type="ECO:0000256" key="6">
    <source>
        <dbReference type="RuleBase" id="RU003435"/>
    </source>
</evidence>
<dbReference type="OrthoDB" id="9769691at2"/>
<dbReference type="GO" id="GO:0046872">
    <property type="term" value="F:metal ion binding"/>
    <property type="evidence" value="ECO:0007669"/>
    <property type="project" value="UniProtKB-UniRule"/>
</dbReference>
<name>A0A0X8H1D9_9FIRM</name>
<evidence type="ECO:0000256" key="3">
    <source>
        <dbReference type="ARBA" id="ARBA00022801"/>
    </source>
</evidence>
<organism evidence="9 10">
    <name type="scientific">Erysipelothrix larvae</name>
    <dbReference type="NCBI Taxonomy" id="1514105"/>
    <lineage>
        <taxon>Bacteria</taxon>
        <taxon>Bacillati</taxon>
        <taxon>Bacillota</taxon>
        <taxon>Erysipelotrichia</taxon>
        <taxon>Erysipelotrichales</taxon>
        <taxon>Erysipelotrichaceae</taxon>
        <taxon>Erysipelothrix</taxon>
    </lineage>
</organism>
<keyword evidence="4 6" id="KW-0862">Zinc</keyword>
<keyword evidence="2 6" id="KW-0479">Metal-binding</keyword>
<dbReference type="EMBL" id="CP013213">
    <property type="protein sequence ID" value="AMC94286.1"/>
    <property type="molecule type" value="Genomic_DNA"/>
</dbReference>
<evidence type="ECO:0000256" key="1">
    <source>
        <dbReference type="ARBA" id="ARBA00022670"/>
    </source>
</evidence>
<proteinExistence type="inferred from homology"/>
<keyword evidence="3 6" id="KW-0378">Hydrolase</keyword>
<evidence type="ECO:0000313" key="10">
    <source>
        <dbReference type="Proteomes" id="UP000063781"/>
    </source>
</evidence>
<feature type="domain" description="Peptidase M3A/M3B catalytic" evidence="7">
    <location>
        <begin position="185"/>
        <end position="527"/>
    </location>
</feature>
<dbReference type="CDD" id="cd09607">
    <property type="entry name" value="M3B_PepF"/>
    <property type="match status" value="1"/>
</dbReference>
<dbReference type="Pfam" id="PF08439">
    <property type="entry name" value="Peptidase_M3_N"/>
    <property type="match status" value="1"/>
</dbReference>
<dbReference type="RefSeq" id="WP_067633843.1">
    <property type="nucleotide sequence ID" value="NZ_CP013213.1"/>
</dbReference>
<dbReference type="GO" id="GO:0006508">
    <property type="term" value="P:proteolysis"/>
    <property type="evidence" value="ECO:0007669"/>
    <property type="project" value="UniProtKB-KW"/>
</dbReference>
<comment type="cofactor">
    <cofactor evidence="6">
        <name>Zn(2+)</name>
        <dbReference type="ChEBI" id="CHEBI:29105"/>
    </cofactor>
    <text evidence="6">Binds 1 zinc ion.</text>
</comment>
<evidence type="ECO:0000259" key="8">
    <source>
        <dbReference type="Pfam" id="PF08439"/>
    </source>
</evidence>
<dbReference type="Pfam" id="PF01432">
    <property type="entry name" value="Peptidase_M3"/>
    <property type="match status" value="1"/>
</dbReference>
<dbReference type="InterPro" id="IPR013647">
    <property type="entry name" value="OligopepF_N_dom"/>
</dbReference>
<feature type="domain" description="Oligopeptidase F N-terminal" evidence="8">
    <location>
        <begin position="107"/>
        <end position="163"/>
    </location>
</feature>
<dbReference type="InterPro" id="IPR001567">
    <property type="entry name" value="Pept_M3A_M3B_dom"/>
</dbReference>
<sequence>MYTWSLDELYRAYDETFDADIELIESKIEALDALSQDLKDCDSLVSWLETLSDLETLGGRIASFVHLNMATNTTDTQSAGYAGKISLIFSKLSAPTARFKTWFISQKDHFDEWASTHELVNEHRFILQEIIDKAAYNLSEDVENAISLMNINAASAWSTLQSHLTSVTTIEKEGETYTLSSIRNLAYDEDSETRKKAYQTELELYPKIEDSVAFALNSIKGQVNLTSDLRGYDSPIQKTLFDSRMSQKTLDALLNSIESYFGEFRRYLKHKATLLGHENGLPWYDLFAPYKLENPKTYSVEDSHKIIVESFADFSEDLSHMADRAYKENWIDFLPRKGKRDGAFCSNLSFIKQSRVLTNYGGTMSDIVTIAHELGHAYHGMMIEDNAILNTDYTMPVAETASTFCENIVLNAALKTASDEEKILLLENSLQDLTQITVDILSRFKFEYNVLERRKDQFLFADDLKAIMVQAQKDTYGDGVDPDTYHPYMWLCKGHYYSAGLNFYNFPYAFGGLFALGLYAQFEKEGEAFVPKYRNLLKSTPTATCEDVALLADIDVSDEAFWKQSLELVKQRIDLYIELTSK</sequence>
<gene>
    <name evidence="9" type="ORF">AOC36_09965</name>
</gene>
<dbReference type="Proteomes" id="UP000063781">
    <property type="component" value="Chromosome"/>
</dbReference>
<evidence type="ECO:0000256" key="4">
    <source>
        <dbReference type="ARBA" id="ARBA00022833"/>
    </source>
</evidence>
<dbReference type="GO" id="GO:0004222">
    <property type="term" value="F:metalloendopeptidase activity"/>
    <property type="evidence" value="ECO:0007669"/>
    <property type="project" value="InterPro"/>
</dbReference>
<evidence type="ECO:0000313" key="9">
    <source>
        <dbReference type="EMBL" id="AMC94286.1"/>
    </source>
</evidence>
<accession>A0A0X8H1D9</accession>
<dbReference type="InterPro" id="IPR001333">
    <property type="entry name" value="Peptidase_M32_Taq"/>
</dbReference>
<keyword evidence="5 6" id="KW-0482">Metalloprotease</keyword>
<keyword evidence="1 6" id="KW-0645">Protease</keyword>
<keyword evidence="10" id="KW-1185">Reference proteome</keyword>
<dbReference type="GO" id="GO:0004181">
    <property type="term" value="F:metallocarboxypeptidase activity"/>
    <property type="evidence" value="ECO:0007669"/>
    <property type="project" value="InterPro"/>
</dbReference>
<dbReference type="InterPro" id="IPR042088">
    <property type="entry name" value="OligoPept_F_C"/>
</dbReference>
<dbReference type="KEGG" id="erl:AOC36_09965"/>
<dbReference type="AlphaFoldDB" id="A0A0X8H1D9"/>
<evidence type="ECO:0000259" key="7">
    <source>
        <dbReference type="Pfam" id="PF01432"/>
    </source>
</evidence>
<dbReference type="STRING" id="1514105.AOC36_09965"/>
<dbReference type="PANTHER" id="PTHR34217">
    <property type="entry name" value="METAL-DEPENDENT CARBOXYPEPTIDASE"/>
    <property type="match status" value="1"/>
</dbReference>
<dbReference type="SUPFAM" id="SSF55486">
    <property type="entry name" value="Metalloproteases ('zincins'), catalytic domain"/>
    <property type="match status" value="1"/>
</dbReference>
<evidence type="ECO:0000256" key="5">
    <source>
        <dbReference type="ARBA" id="ARBA00023049"/>
    </source>
</evidence>
<dbReference type="InterPro" id="IPR034006">
    <property type="entry name" value="M3B_PepF_2"/>
</dbReference>
<comment type="similarity">
    <text evidence="6">Belongs to the peptidase M3 family.</text>
</comment>
<dbReference type="Gene3D" id="1.10.1370.20">
    <property type="entry name" value="Oligoendopeptidase f, C-terminal domain"/>
    <property type="match status" value="1"/>
</dbReference>